<dbReference type="NCBIfam" id="NF007739">
    <property type="entry name" value="PRK10419.1"/>
    <property type="match status" value="2"/>
</dbReference>
<evidence type="ECO:0000256" key="4">
    <source>
        <dbReference type="ARBA" id="ARBA00022741"/>
    </source>
</evidence>
<dbReference type="SMART" id="SM00382">
    <property type="entry name" value="AAA"/>
    <property type="match status" value="2"/>
</dbReference>
<evidence type="ECO:0000256" key="2">
    <source>
        <dbReference type="ARBA" id="ARBA00005417"/>
    </source>
</evidence>
<evidence type="ECO:0000256" key="3">
    <source>
        <dbReference type="ARBA" id="ARBA00022448"/>
    </source>
</evidence>
<dbReference type="GO" id="GO:0055085">
    <property type="term" value="P:transmembrane transport"/>
    <property type="evidence" value="ECO:0007669"/>
    <property type="project" value="UniProtKB-ARBA"/>
</dbReference>
<gene>
    <name evidence="7" type="ORF">SAMN05444336_101199</name>
</gene>
<dbReference type="OrthoDB" id="9802264at2"/>
<evidence type="ECO:0000259" key="6">
    <source>
        <dbReference type="PROSITE" id="PS50893"/>
    </source>
</evidence>
<dbReference type="GO" id="GO:0016887">
    <property type="term" value="F:ATP hydrolysis activity"/>
    <property type="evidence" value="ECO:0007669"/>
    <property type="project" value="InterPro"/>
</dbReference>
<comment type="subcellular location">
    <subcellularLocation>
        <location evidence="1">Cell inner membrane</location>
        <topology evidence="1">Peripheral membrane protein</topology>
    </subcellularLocation>
</comment>
<dbReference type="AlphaFoldDB" id="A0A1H2R0G2"/>
<keyword evidence="8" id="KW-1185">Reference proteome</keyword>
<dbReference type="Proteomes" id="UP000199118">
    <property type="component" value="Unassembled WGS sequence"/>
</dbReference>
<dbReference type="InterPro" id="IPR003593">
    <property type="entry name" value="AAA+_ATPase"/>
</dbReference>
<dbReference type="InterPro" id="IPR027417">
    <property type="entry name" value="P-loop_NTPase"/>
</dbReference>
<dbReference type="InterPro" id="IPR017871">
    <property type="entry name" value="ABC_transporter-like_CS"/>
</dbReference>
<evidence type="ECO:0000256" key="1">
    <source>
        <dbReference type="ARBA" id="ARBA00004417"/>
    </source>
</evidence>
<sequence length="534" mass="57994">MTNAAAILDVRNLTVAFRTREATTVAVRDVSFHVAPGETLALVGESGSGKSVSALATVGLAPDAADITGSVTFEGEEMVGAAEPRLRAMRGNAVSFVFQEPMTSLNPLHTIERQLGESLALHQGLKGEAAQARILDLLRKVGIRDPETRLADYPHQLSGGQRQRVMIAMALANGPRLLIADEPTTALDVTIQAQILDLLKDLQREEGLAMLFITHDLGIVRRIADRVAVMQQGEIVETNDTAALFADPRHPYTRKLLAAEPTGAPPPPVEHAETVVETPGLKVWFPIRRGFMRREAGFIKAVNHAELALKQGETLGIVGESGSGKTTLALALMRLISSEGPVIVGGQDVQGWKARRLRPLRREMQMVFQDPFGSLSPRMSVGRIVAEGLGIHQVEGAANPREAVAAALHEVGLDPATMDRYPHEFSGGQRQRIAIARAMILKPKLLVLDEPTSALDMTVQVQIVDLLRDLQRRHKLAYLFISHDLKVVRAMSHRVIVMRQGDIVETGTAEQVFSAPRTDYARNLVEAALGRSAA</sequence>
<dbReference type="GO" id="GO:0005886">
    <property type="term" value="C:plasma membrane"/>
    <property type="evidence" value="ECO:0007669"/>
    <property type="project" value="UniProtKB-SubCell"/>
</dbReference>
<evidence type="ECO:0000313" key="8">
    <source>
        <dbReference type="Proteomes" id="UP000199118"/>
    </source>
</evidence>
<dbReference type="SUPFAM" id="SSF52540">
    <property type="entry name" value="P-loop containing nucleoside triphosphate hydrolases"/>
    <property type="match status" value="2"/>
</dbReference>
<reference evidence="7 8" key="1">
    <citation type="submission" date="2016-10" db="EMBL/GenBank/DDBJ databases">
        <authorList>
            <person name="de Groot N.N."/>
        </authorList>
    </citation>
    <scope>NUCLEOTIDE SEQUENCE [LARGE SCALE GENOMIC DNA]</scope>
    <source>
        <strain evidence="7 8">DSM 17890</strain>
    </source>
</reference>
<feature type="domain" description="ABC transporter" evidence="6">
    <location>
        <begin position="287"/>
        <end position="525"/>
    </location>
</feature>
<dbReference type="Gene3D" id="3.40.50.300">
    <property type="entry name" value="P-loop containing nucleotide triphosphate hydrolases"/>
    <property type="match status" value="2"/>
</dbReference>
<dbReference type="PANTHER" id="PTHR43776:SF7">
    <property type="entry name" value="D,D-DIPEPTIDE TRANSPORT ATP-BINDING PROTEIN DDPF-RELATED"/>
    <property type="match status" value="1"/>
</dbReference>
<dbReference type="PANTHER" id="PTHR43776">
    <property type="entry name" value="TRANSPORT ATP-BINDING PROTEIN"/>
    <property type="match status" value="1"/>
</dbReference>
<dbReference type="InterPro" id="IPR013563">
    <property type="entry name" value="Oligopep_ABC_C"/>
</dbReference>
<dbReference type="PROSITE" id="PS50893">
    <property type="entry name" value="ABC_TRANSPORTER_2"/>
    <property type="match status" value="2"/>
</dbReference>
<dbReference type="NCBIfam" id="NF008453">
    <property type="entry name" value="PRK11308.1"/>
    <property type="match status" value="2"/>
</dbReference>
<protein>
    <submittedName>
        <fullName evidence="7">Microcin C transport system ATP-binding protein</fullName>
    </submittedName>
</protein>
<dbReference type="FunFam" id="3.40.50.300:FF:000016">
    <property type="entry name" value="Oligopeptide ABC transporter ATP-binding component"/>
    <property type="match status" value="2"/>
</dbReference>
<dbReference type="PROSITE" id="PS00211">
    <property type="entry name" value="ABC_TRANSPORTER_1"/>
    <property type="match status" value="2"/>
</dbReference>
<dbReference type="InterPro" id="IPR003439">
    <property type="entry name" value="ABC_transporter-like_ATP-bd"/>
</dbReference>
<dbReference type="InterPro" id="IPR050319">
    <property type="entry name" value="ABC_transp_ATP-bind"/>
</dbReference>
<organism evidence="7 8">
    <name type="scientific">Albimonas donghaensis</name>
    <dbReference type="NCBI Taxonomy" id="356660"/>
    <lineage>
        <taxon>Bacteria</taxon>
        <taxon>Pseudomonadati</taxon>
        <taxon>Pseudomonadota</taxon>
        <taxon>Alphaproteobacteria</taxon>
        <taxon>Rhodobacterales</taxon>
        <taxon>Paracoccaceae</taxon>
        <taxon>Albimonas</taxon>
    </lineage>
</organism>
<dbReference type="CDD" id="cd03257">
    <property type="entry name" value="ABC_NikE_OppD_transporters"/>
    <property type="match status" value="2"/>
</dbReference>
<keyword evidence="4" id="KW-0547">Nucleotide-binding</keyword>
<keyword evidence="5 7" id="KW-0067">ATP-binding</keyword>
<dbReference type="EMBL" id="FNMZ01000001">
    <property type="protein sequence ID" value="SDW12913.1"/>
    <property type="molecule type" value="Genomic_DNA"/>
</dbReference>
<dbReference type="Pfam" id="PF08352">
    <property type="entry name" value="oligo_HPY"/>
    <property type="match status" value="1"/>
</dbReference>
<comment type="similarity">
    <text evidence="2">Belongs to the ABC transporter superfamily.</text>
</comment>
<dbReference type="Pfam" id="PF00005">
    <property type="entry name" value="ABC_tran"/>
    <property type="match status" value="2"/>
</dbReference>
<dbReference type="GO" id="GO:0015833">
    <property type="term" value="P:peptide transport"/>
    <property type="evidence" value="ECO:0007669"/>
    <property type="project" value="InterPro"/>
</dbReference>
<proteinExistence type="inferred from homology"/>
<dbReference type="RefSeq" id="WP_092679277.1">
    <property type="nucleotide sequence ID" value="NZ_FNMZ01000001.1"/>
</dbReference>
<keyword evidence="3" id="KW-0813">Transport</keyword>
<evidence type="ECO:0000256" key="5">
    <source>
        <dbReference type="ARBA" id="ARBA00022840"/>
    </source>
</evidence>
<evidence type="ECO:0000313" key="7">
    <source>
        <dbReference type="EMBL" id="SDW12913.1"/>
    </source>
</evidence>
<feature type="domain" description="ABC transporter" evidence="6">
    <location>
        <begin position="10"/>
        <end position="257"/>
    </location>
</feature>
<dbReference type="STRING" id="356660.SAMN05444336_101199"/>
<dbReference type="GO" id="GO:0005524">
    <property type="term" value="F:ATP binding"/>
    <property type="evidence" value="ECO:0007669"/>
    <property type="project" value="UniProtKB-KW"/>
</dbReference>
<name>A0A1H2R0G2_9RHOB</name>
<accession>A0A1H2R0G2</accession>